<dbReference type="Proteomes" id="UP001054945">
    <property type="component" value="Unassembled WGS sequence"/>
</dbReference>
<evidence type="ECO:0000313" key="1">
    <source>
        <dbReference type="EMBL" id="GIY16321.1"/>
    </source>
</evidence>
<keyword evidence="2" id="KW-1185">Reference proteome</keyword>
<dbReference type="EMBL" id="BPLR01007357">
    <property type="protein sequence ID" value="GIY16321.1"/>
    <property type="molecule type" value="Genomic_DNA"/>
</dbReference>
<proteinExistence type="predicted"/>
<dbReference type="AlphaFoldDB" id="A0AAV4R5M4"/>
<protein>
    <submittedName>
        <fullName evidence="1">Uncharacterized protein</fullName>
    </submittedName>
</protein>
<evidence type="ECO:0000313" key="2">
    <source>
        <dbReference type="Proteomes" id="UP001054945"/>
    </source>
</evidence>
<accession>A0AAV4R5M4</accession>
<sequence>MKQASQCNVSYGPSFRSLLPTSYICKLTRQVLSISWNYSSKHSSMHHPMMGSGPKVEIPDTHERFRPDILSFYDMLRPPGVLIIIVLLPIPCPRLTNIEHTK</sequence>
<comment type="caution">
    <text evidence="1">The sequence shown here is derived from an EMBL/GenBank/DDBJ whole genome shotgun (WGS) entry which is preliminary data.</text>
</comment>
<reference evidence="1 2" key="1">
    <citation type="submission" date="2021-06" db="EMBL/GenBank/DDBJ databases">
        <title>Caerostris extrusa draft genome.</title>
        <authorList>
            <person name="Kono N."/>
            <person name="Arakawa K."/>
        </authorList>
    </citation>
    <scope>NUCLEOTIDE SEQUENCE [LARGE SCALE GENOMIC DNA]</scope>
</reference>
<name>A0AAV4R5M4_CAEEX</name>
<gene>
    <name evidence="1" type="ORF">CEXT_608691</name>
</gene>
<organism evidence="1 2">
    <name type="scientific">Caerostris extrusa</name>
    <name type="common">Bark spider</name>
    <name type="synonym">Caerostris bankana</name>
    <dbReference type="NCBI Taxonomy" id="172846"/>
    <lineage>
        <taxon>Eukaryota</taxon>
        <taxon>Metazoa</taxon>
        <taxon>Ecdysozoa</taxon>
        <taxon>Arthropoda</taxon>
        <taxon>Chelicerata</taxon>
        <taxon>Arachnida</taxon>
        <taxon>Araneae</taxon>
        <taxon>Araneomorphae</taxon>
        <taxon>Entelegynae</taxon>
        <taxon>Araneoidea</taxon>
        <taxon>Araneidae</taxon>
        <taxon>Caerostris</taxon>
    </lineage>
</organism>